<evidence type="ECO:0000313" key="4">
    <source>
        <dbReference type="Proteomes" id="UP000019377"/>
    </source>
</evidence>
<feature type="compositionally biased region" description="Low complexity" evidence="1">
    <location>
        <begin position="266"/>
        <end position="280"/>
    </location>
</feature>
<name>V5GLD8_KALBG</name>
<dbReference type="Pfam" id="PF13926">
    <property type="entry name" value="DUF4211"/>
    <property type="match status" value="1"/>
</dbReference>
<organism evidence="3 4">
    <name type="scientific">Kalmanozyma brasiliensis (strain GHG001)</name>
    <name type="common">Yeast</name>
    <name type="synonym">Pseudozyma brasiliensis</name>
    <dbReference type="NCBI Taxonomy" id="1365824"/>
    <lineage>
        <taxon>Eukaryota</taxon>
        <taxon>Fungi</taxon>
        <taxon>Dikarya</taxon>
        <taxon>Basidiomycota</taxon>
        <taxon>Ustilaginomycotina</taxon>
        <taxon>Ustilaginomycetes</taxon>
        <taxon>Ustilaginales</taxon>
        <taxon>Ustilaginaceae</taxon>
        <taxon>Kalmanozyma</taxon>
    </lineage>
</organism>
<feature type="compositionally biased region" description="Low complexity" evidence="1">
    <location>
        <begin position="170"/>
        <end position="201"/>
    </location>
</feature>
<dbReference type="GeneID" id="27419463"/>
<dbReference type="HOGENOM" id="CLU_380335_0_0_1"/>
<feature type="compositionally biased region" description="Low complexity" evidence="1">
    <location>
        <begin position="10"/>
        <end position="19"/>
    </location>
</feature>
<feature type="compositionally biased region" description="Low complexity" evidence="1">
    <location>
        <begin position="652"/>
        <end position="662"/>
    </location>
</feature>
<feature type="compositionally biased region" description="Low complexity" evidence="1">
    <location>
        <begin position="410"/>
        <end position="431"/>
    </location>
</feature>
<evidence type="ECO:0000313" key="3">
    <source>
        <dbReference type="EMBL" id="EST06772.1"/>
    </source>
</evidence>
<evidence type="ECO:0000259" key="2">
    <source>
        <dbReference type="Pfam" id="PF13926"/>
    </source>
</evidence>
<feature type="compositionally biased region" description="Acidic residues" evidence="1">
    <location>
        <begin position="224"/>
        <end position="238"/>
    </location>
</feature>
<feature type="domain" description="DUF4211" evidence="2">
    <location>
        <begin position="538"/>
        <end position="630"/>
    </location>
</feature>
<gene>
    <name evidence="3" type="ORF">PSEUBRA_SCAF25g00973</name>
</gene>
<evidence type="ECO:0000256" key="1">
    <source>
        <dbReference type="SAM" id="MobiDB-lite"/>
    </source>
</evidence>
<dbReference type="eggNOG" id="ENOG502S7B9">
    <property type="taxonomic scope" value="Eukaryota"/>
</dbReference>
<feature type="region of interest" description="Disordered" evidence="1">
    <location>
        <begin position="1"/>
        <end position="68"/>
    </location>
</feature>
<dbReference type="OrthoDB" id="2554458at2759"/>
<feature type="compositionally biased region" description="Basic and acidic residues" evidence="1">
    <location>
        <begin position="663"/>
        <end position="679"/>
    </location>
</feature>
<reference evidence="4" key="1">
    <citation type="journal article" date="2013" name="Genome Announc.">
        <title>Draft genome sequence of Pseudozyma brasiliensis sp. nov. strain GHG001, a high producer of endo-1,4-xylanase isolated from an insect pest of sugarcane.</title>
        <authorList>
            <person name="Oliveira J.V.D.C."/>
            <person name="dos Santos R.A.C."/>
            <person name="Borges T.A."/>
            <person name="Riano-Pachon D.M."/>
            <person name="Goldman G.H."/>
        </authorList>
    </citation>
    <scope>NUCLEOTIDE SEQUENCE [LARGE SCALE GENOMIC DNA]</scope>
    <source>
        <strain evidence="4">GHG001</strain>
    </source>
</reference>
<keyword evidence="4" id="KW-1185">Reference proteome</keyword>
<protein>
    <recommendedName>
        <fullName evidence="2">DUF4211 domain-containing protein</fullName>
    </recommendedName>
</protein>
<dbReference type="Proteomes" id="UP000019377">
    <property type="component" value="Unassembled WGS sequence"/>
</dbReference>
<feature type="region of interest" description="Disordered" evidence="1">
    <location>
        <begin position="630"/>
        <end position="679"/>
    </location>
</feature>
<dbReference type="AlphaFoldDB" id="V5GLD8"/>
<proteinExistence type="predicted"/>
<dbReference type="OMA" id="HHWEWTT"/>
<dbReference type="EMBL" id="KI545868">
    <property type="protein sequence ID" value="EST06772.1"/>
    <property type="molecule type" value="Genomic_DNA"/>
</dbReference>
<dbReference type="RefSeq" id="XP_016291761.1">
    <property type="nucleotide sequence ID" value="XM_016436819.1"/>
</dbReference>
<feature type="compositionally biased region" description="Acidic residues" evidence="1">
    <location>
        <begin position="49"/>
        <end position="64"/>
    </location>
</feature>
<feature type="compositionally biased region" description="Basic and acidic residues" evidence="1">
    <location>
        <begin position="326"/>
        <end position="344"/>
    </location>
</feature>
<sequence>MPPKKKQKTTKPAAPTPRSTRSRTRSESVIASAPPPKRSTRSRSVKAEPEDDVIDLRDDDEDIGEVTSGYELPKTDSWVEVPPTQRPACREDELGLIRPKDMAAFIEKGKYKANEDSMVWHVEQRPADASSFYFTKEDMREDAGPSRYVAVRPKARGGAAAKGKGKTVETTISTAGRAATSSAGALTQPSPATSSRPAPASQVASSQPHSDGLSDIFLGSGQAQDEEAPTFLDGESDEDNRMRQASQRPRTKKSPTMGDRIAQGLASQRSRSSTPRTAPSKLAAAMQEPTREQQTSKKGKERMQEPEPAPASQKEKRSTQGADGSEEPKRKRKGEDLKNLRSELNEDAFARSTGARHKEDFRNKLAAFSQARRKAQIERGESVDSSSDEADDGPQKRRRLGNGKRAETVSSDSDTSNSDSDSDSDSSSSSSDDSKDFIVADDQVEYERGFSPQDDEDVPPPTEIPQARPPTDGRWYDRDADGKIHLAPISHTATGAPSNSILAAHGLGGASARKGLDEMCLDWVEWAAARVLLSWSSLSLDDRKRLERNRAALRSRMRSVEESVSSVAMRRQFKWYLTQYPKIEVEALFSDEVDEYGTLAKNGCGICHRKSQKAQFKVTFSGLRYDQETLGPLSKRDDEDNDADSGHESDNSSDSDSSTSSDRSSDNETWREQGTDSRSHPSYTFFAGQHCAQRAAVMHKLHHWEWTTMQTLAKHDSIRFIRRLLWRTKKQGKGKDGELGCGAWEVALAVNEMISPSGRCVWKGMERAKEGKGKGSELERLRRRLKSSSEQAIEVNRAR</sequence>
<feature type="compositionally biased region" description="Basic and acidic residues" evidence="1">
    <location>
        <begin position="634"/>
        <end position="650"/>
    </location>
</feature>
<feature type="region of interest" description="Disordered" evidence="1">
    <location>
        <begin position="140"/>
        <end position="474"/>
    </location>
</feature>
<accession>V5GLD8</accession>
<dbReference type="InterPro" id="IPR025451">
    <property type="entry name" value="DUF4211"/>
</dbReference>